<name>A0A9Q3PF89_9BASI</name>
<organism evidence="2 3">
    <name type="scientific">Austropuccinia psidii MF-1</name>
    <dbReference type="NCBI Taxonomy" id="1389203"/>
    <lineage>
        <taxon>Eukaryota</taxon>
        <taxon>Fungi</taxon>
        <taxon>Dikarya</taxon>
        <taxon>Basidiomycota</taxon>
        <taxon>Pucciniomycotina</taxon>
        <taxon>Pucciniomycetes</taxon>
        <taxon>Pucciniales</taxon>
        <taxon>Sphaerophragmiaceae</taxon>
        <taxon>Austropuccinia</taxon>
    </lineage>
</organism>
<dbReference type="Proteomes" id="UP000765509">
    <property type="component" value="Unassembled WGS sequence"/>
</dbReference>
<accession>A0A9Q3PF89</accession>
<dbReference type="AlphaFoldDB" id="A0A9Q3PF89"/>
<sequence>MVTSPGLSGTQWSEYLFRAGPTPPHSVIIINDAPIGSPPPLSPSTPTPEIPPISPKNLTASSPYSHDEACQEFTDLRPTLMIP</sequence>
<gene>
    <name evidence="2" type="ORF">O181_097616</name>
</gene>
<comment type="caution">
    <text evidence="2">The sequence shown here is derived from an EMBL/GenBank/DDBJ whole genome shotgun (WGS) entry which is preliminary data.</text>
</comment>
<evidence type="ECO:0000313" key="2">
    <source>
        <dbReference type="EMBL" id="MBW0557901.1"/>
    </source>
</evidence>
<feature type="compositionally biased region" description="Pro residues" evidence="1">
    <location>
        <begin position="36"/>
        <end position="54"/>
    </location>
</feature>
<evidence type="ECO:0000256" key="1">
    <source>
        <dbReference type="SAM" id="MobiDB-lite"/>
    </source>
</evidence>
<proteinExistence type="predicted"/>
<protein>
    <submittedName>
        <fullName evidence="2">Uncharacterized protein</fullName>
    </submittedName>
</protein>
<evidence type="ECO:0000313" key="3">
    <source>
        <dbReference type="Proteomes" id="UP000765509"/>
    </source>
</evidence>
<dbReference type="EMBL" id="AVOT02065976">
    <property type="protein sequence ID" value="MBW0557901.1"/>
    <property type="molecule type" value="Genomic_DNA"/>
</dbReference>
<keyword evidence="3" id="KW-1185">Reference proteome</keyword>
<feature type="region of interest" description="Disordered" evidence="1">
    <location>
        <begin position="32"/>
        <end position="66"/>
    </location>
</feature>
<reference evidence="2" key="1">
    <citation type="submission" date="2021-03" db="EMBL/GenBank/DDBJ databases">
        <title>Draft genome sequence of rust myrtle Austropuccinia psidii MF-1, a brazilian biotype.</title>
        <authorList>
            <person name="Quecine M.C."/>
            <person name="Pachon D.M.R."/>
            <person name="Bonatelli M.L."/>
            <person name="Correr F.H."/>
            <person name="Franceschini L.M."/>
            <person name="Leite T.F."/>
            <person name="Margarido G.R.A."/>
            <person name="Almeida C.A."/>
            <person name="Ferrarezi J.A."/>
            <person name="Labate C.A."/>
        </authorList>
    </citation>
    <scope>NUCLEOTIDE SEQUENCE</scope>
    <source>
        <strain evidence="2">MF-1</strain>
    </source>
</reference>